<dbReference type="Gene3D" id="3.30.565.10">
    <property type="entry name" value="Histidine kinase-like ATPase, C-terminal domain"/>
    <property type="match status" value="1"/>
</dbReference>
<dbReference type="InterPro" id="IPR036890">
    <property type="entry name" value="HATPase_C_sf"/>
</dbReference>
<reference evidence="2" key="1">
    <citation type="submission" date="2009-10" db="EMBL/GenBank/DDBJ databases">
        <title>The complete chromosome of Gordonia bronchialis DSM 43247.</title>
        <authorList>
            <consortium name="US DOE Joint Genome Institute (JGI-PGF)"/>
            <person name="Lucas S."/>
            <person name="Copeland A."/>
            <person name="Lapidus A."/>
            <person name="Glavina del Rio T."/>
            <person name="Dalin E."/>
            <person name="Tice H."/>
            <person name="Bruce D."/>
            <person name="Goodwin L."/>
            <person name="Pitluck S."/>
            <person name="Kyrpides N."/>
            <person name="Mavromatis K."/>
            <person name="Ivanova N."/>
            <person name="Ovchinnikova G."/>
            <person name="Saunders E."/>
            <person name="Brettin T."/>
            <person name="Detter J.C."/>
            <person name="Han C."/>
            <person name="Larimer F."/>
            <person name="Land M."/>
            <person name="Hauser L."/>
            <person name="Markowitz V."/>
            <person name="Cheng J.-F."/>
            <person name="Hugenholtz P."/>
            <person name="Woyke T."/>
            <person name="Wu D."/>
            <person name="Jando M."/>
            <person name="Schneider S."/>
            <person name="Goeker M."/>
            <person name="Klenk H.-P."/>
            <person name="Eisen J.A."/>
        </authorList>
    </citation>
    <scope>NUCLEOTIDE SEQUENCE [LARGE SCALE GENOMIC DNA]</scope>
    <source>
        <strain evidence="2">ATCC 25592 / DSM 43247 / BCRC 13721 / JCM 3198 / KCTC 3076 / NBRC 16047 / NCTC 10667</strain>
    </source>
</reference>
<name>D0L5V3_GORB4</name>
<evidence type="ECO:0000313" key="1">
    <source>
        <dbReference type="EMBL" id="ACY23439.1"/>
    </source>
</evidence>
<dbReference type="EMBL" id="CP001802">
    <property type="protein sequence ID" value="ACY23439.1"/>
    <property type="molecule type" value="Genomic_DNA"/>
</dbReference>
<dbReference type="Proteomes" id="UP000001219">
    <property type="component" value="Chromosome"/>
</dbReference>
<dbReference type="HOGENOM" id="CLU_116681_1_1_11"/>
<keyword evidence="2" id="KW-1185">Reference proteome</keyword>
<organism evidence="1 2">
    <name type="scientific">Gordonia bronchialis (strain ATCC 25592 / DSM 43247 / BCRC 13721 / JCM 3198 / KCTC 3076 / NBRC 16047 / NCTC 10667)</name>
    <name type="common">Rhodococcus bronchialis</name>
    <dbReference type="NCBI Taxonomy" id="526226"/>
    <lineage>
        <taxon>Bacteria</taxon>
        <taxon>Bacillati</taxon>
        <taxon>Actinomycetota</taxon>
        <taxon>Actinomycetes</taxon>
        <taxon>Mycobacteriales</taxon>
        <taxon>Gordoniaceae</taxon>
        <taxon>Gordonia</taxon>
    </lineage>
</organism>
<accession>D0L5V3</accession>
<dbReference type="eggNOG" id="COG2172">
    <property type="taxonomic scope" value="Bacteria"/>
</dbReference>
<gene>
    <name evidence="1" type="ordered locus">Gbro_4294</name>
</gene>
<evidence type="ECO:0008006" key="3">
    <source>
        <dbReference type="Google" id="ProtNLM"/>
    </source>
</evidence>
<proteinExistence type="predicted"/>
<dbReference type="STRING" id="526226.Gbro_4294"/>
<reference evidence="1 2" key="2">
    <citation type="journal article" date="2010" name="Stand. Genomic Sci.">
        <title>Complete genome sequence of Gordonia bronchialis type strain (3410).</title>
        <authorList>
            <person name="Ivanova N."/>
            <person name="Sikorski J."/>
            <person name="Jando M."/>
            <person name="Lapidus A."/>
            <person name="Nolan M."/>
            <person name="Lucas S."/>
            <person name="Del Rio T.G."/>
            <person name="Tice H."/>
            <person name="Copeland A."/>
            <person name="Cheng J.F."/>
            <person name="Chen F."/>
            <person name="Bruce D."/>
            <person name="Goodwin L."/>
            <person name="Pitluck S."/>
            <person name="Mavromatis K."/>
            <person name="Ovchinnikova G."/>
            <person name="Pati A."/>
            <person name="Chen A."/>
            <person name="Palaniappan K."/>
            <person name="Land M."/>
            <person name="Hauser L."/>
            <person name="Chang Y.J."/>
            <person name="Jeffries C.D."/>
            <person name="Chain P."/>
            <person name="Saunders E."/>
            <person name="Han C."/>
            <person name="Detter J.C."/>
            <person name="Brettin T."/>
            <person name="Rohde M."/>
            <person name="Goker M."/>
            <person name="Bristow J."/>
            <person name="Eisen J.A."/>
            <person name="Markowitz V."/>
            <person name="Hugenholtz P."/>
            <person name="Klenk H.P."/>
            <person name="Kyrpides N.C."/>
        </authorList>
    </citation>
    <scope>NUCLEOTIDE SEQUENCE [LARGE SCALE GENOMIC DNA]</scope>
    <source>
        <strain evidence="2">ATCC 25592 / DSM 43247 / BCRC 13721 / JCM 3198 / KCTC 3076 / NBRC 16047 / NCTC 10667</strain>
    </source>
</reference>
<dbReference type="RefSeq" id="WP_012835929.1">
    <property type="nucleotide sequence ID" value="NC_013441.1"/>
</dbReference>
<evidence type="ECO:0000313" key="2">
    <source>
        <dbReference type="Proteomes" id="UP000001219"/>
    </source>
</evidence>
<sequence>MVEHDIAVEQQLIDEFLESAESPVELSVAAQSDRLPIIRAVVESTLYFDDWTVDDVADVKLGVDEICSQLIAVSEAGRRLTVTIRPGRLGMVGQIEGSTSTGLDLDTAGFGWRVVETVTDTQTLTYVDSGGDRRVTVRFAKRRTAL</sequence>
<dbReference type="OrthoDB" id="3694612at2"/>
<dbReference type="AlphaFoldDB" id="D0L5V3"/>
<dbReference type="KEGG" id="gbr:Gbro_4294"/>
<protein>
    <recommendedName>
        <fullName evidence="3">Anti-sigma factor</fullName>
    </recommendedName>
</protein>